<accession>A0A3N4VPQ6</accession>
<dbReference type="InterPro" id="IPR052945">
    <property type="entry name" value="Mitotic_Regulator"/>
</dbReference>
<evidence type="ECO:0000313" key="1">
    <source>
        <dbReference type="EMBL" id="RPE75780.1"/>
    </source>
</evidence>
<dbReference type="InterPro" id="IPR032774">
    <property type="entry name" value="WG_beta_rep"/>
</dbReference>
<dbReference type="EMBL" id="RKQN01000004">
    <property type="protein sequence ID" value="RPE75780.1"/>
    <property type="molecule type" value="Genomic_DNA"/>
</dbReference>
<dbReference type="InterPro" id="IPR006597">
    <property type="entry name" value="Sel1-like"/>
</dbReference>
<comment type="caution">
    <text evidence="1">The sequence shown here is derived from an EMBL/GenBank/DDBJ whole genome shotgun (WGS) entry which is preliminary data.</text>
</comment>
<dbReference type="PANTHER" id="PTHR43628">
    <property type="entry name" value="ACTIVATOR OF C KINASE PROTEIN 1-RELATED"/>
    <property type="match status" value="1"/>
</dbReference>
<proteinExistence type="predicted"/>
<organism evidence="1 2">
    <name type="scientific">Vulcaniibacterium tengchongense</name>
    <dbReference type="NCBI Taxonomy" id="1273429"/>
    <lineage>
        <taxon>Bacteria</taxon>
        <taxon>Pseudomonadati</taxon>
        <taxon>Pseudomonadota</taxon>
        <taxon>Gammaproteobacteria</taxon>
        <taxon>Lysobacterales</taxon>
        <taxon>Lysobacteraceae</taxon>
        <taxon>Vulcaniibacterium</taxon>
    </lineage>
</organism>
<keyword evidence="2" id="KW-1185">Reference proteome</keyword>
<evidence type="ECO:0008006" key="3">
    <source>
        <dbReference type="Google" id="ProtNLM"/>
    </source>
</evidence>
<dbReference type="Proteomes" id="UP000269708">
    <property type="component" value="Unassembled WGS sequence"/>
</dbReference>
<dbReference type="Gene3D" id="1.25.40.10">
    <property type="entry name" value="Tetratricopeptide repeat domain"/>
    <property type="match status" value="2"/>
</dbReference>
<reference evidence="1 2" key="1">
    <citation type="submission" date="2018-11" db="EMBL/GenBank/DDBJ databases">
        <title>Genomic Encyclopedia of Type Strains, Phase IV (KMG-IV): sequencing the most valuable type-strain genomes for metagenomic binning, comparative biology and taxonomic classification.</title>
        <authorList>
            <person name="Goeker M."/>
        </authorList>
    </citation>
    <scope>NUCLEOTIDE SEQUENCE [LARGE SCALE GENOMIC DNA]</scope>
    <source>
        <strain evidence="1 2">DSM 25623</strain>
    </source>
</reference>
<dbReference type="AlphaFoldDB" id="A0A3N4VPQ6"/>
<dbReference type="Pfam" id="PF14903">
    <property type="entry name" value="WG_beta_rep"/>
    <property type="match status" value="2"/>
</dbReference>
<gene>
    <name evidence="1" type="ORF">EDC50_2675</name>
</gene>
<protein>
    <recommendedName>
        <fullName evidence="3">TPR repeat protein</fullName>
    </recommendedName>
</protein>
<dbReference type="PANTHER" id="PTHR43628:SF1">
    <property type="entry name" value="CHITIN SYNTHASE REGULATORY FACTOR 2-RELATED"/>
    <property type="match status" value="1"/>
</dbReference>
<evidence type="ECO:0000313" key="2">
    <source>
        <dbReference type="Proteomes" id="UP000269708"/>
    </source>
</evidence>
<sequence>MGNRAYLYLCTAEEAENGRGRSFAEANNVLPTLWRVLLAGGAAGTPIAHQRVFGDAGTANLVAPAAPAKDRIAAIRDFVERHPRLPLNPALPGQLRALEAYLRQECAAVADGDDAAALHFSADLDELAWLDPEPRAFVERCRADCDALWQRLQDAMRHGDADGFDAALELHADGNRGFGDWSAWAWTFGLGGLDHPYFDADEPREVAFEAFDPHADERLELEHGLEVFRERGRCGLRRWAAGSDEPVVVAAAEWDGIEPAGDAPGLLRVQRGGRVGLMRVAAANGPSLVRAPEFEWIDDFVDAGGAPLAVAAHPDGIGLLQADGAWRIAPGATEPPLDALLPAQHERLPACAGGRWGLLDPWGRWVLAPRYERIDAFAPSGLAPVAAGGRVGLVDRDGREVLPPRYDALGWDEEREVFEIELDGRRGWLRADGRVWIAPAWERLQPLDGHGVLVRRDGRWGLLDGDGRERIAPRYRTLEPLADAAAAPPLLLARDRALGVVDVDGRVVVPFEYAGIAPFAAARCGDADAGAHLLLLARRRRGEPPRYGAWDLRRRAEALPCEYDLLQAFAYRDAGGAAAVAYIAGRCIDGYGDDREGALRIGVLREDGSELHPLDFVRLSIDDLADTETPEDLAALLGEAWSRGGHLDARDPYGGRWRLWRDGQAMSEPEWWEQRFHERGDREAALRLAEHFADGGEPEPARYWMGLAAGLASPPRESGRGLLRRLLRPARDWMPREVAADGVPEAMLRLARMLRDGEGGRAEPAAARAWLEHLLAHRDRNHRQAHVELGDLYDEGVGGAVDLGRALELFRRAAVMNHPDAHWRVAYAYEEGRGVAVDLEQALHHYRLAARGGVPSGAHRGARVAIALAARADAAARKRLLGEAKAWLRPLAGDEDYEWRGHARLLLGEACLQRVDGARDIAEAERCFLRLAEQGDEDGIARLIALYEDPDGGRHDPAAAARWRRRSGAGG</sequence>
<dbReference type="RefSeq" id="WP_158635745.1">
    <property type="nucleotide sequence ID" value="NZ_RKQN01000004.1"/>
</dbReference>
<dbReference type="Pfam" id="PF08238">
    <property type="entry name" value="Sel1"/>
    <property type="match status" value="4"/>
</dbReference>
<dbReference type="OrthoDB" id="6027429at2"/>
<dbReference type="SMART" id="SM00671">
    <property type="entry name" value="SEL1"/>
    <property type="match status" value="5"/>
</dbReference>
<dbReference type="InterPro" id="IPR011990">
    <property type="entry name" value="TPR-like_helical_dom_sf"/>
</dbReference>
<name>A0A3N4VPQ6_9GAMM</name>
<dbReference type="SUPFAM" id="SSF81901">
    <property type="entry name" value="HCP-like"/>
    <property type="match status" value="1"/>
</dbReference>